<reference evidence="3" key="1">
    <citation type="submission" date="2023-07" db="EMBL/GenBank/DDBJ databases">
        <title>A chromosome-level genome assembly of Lolium multiflorum.</title>
        <authorList>
            <person name="Chen Y."/>
            <person name="Copetti D."/>
            <person name="Kolliker R."/>
            <person name="Studer B."/>
        </authorList>
    </citation>
    <scope>NUCLEOTIDE SEQUENCE</scope>
    <source>
        <strain evidence="3">02402/16</strain>
        <tissue evidence="3">Leaf</tissue>
    </source>
</reference>
<feature type="compositionally biased region" description="Acidic residues" evidence="2">
    <location>
        <begin position="197"/>
        <end position="210"/>
    </location>
</feature>
<evidence type="ECO:0000256" key="2">
    <source>
        <dbReference type="SAM" id="MobiDB-lite"/>
    </source>
</evidence>
<feature type="compositionally biased region" description="Low complexity" evidence="2">
    <location>
        <begin position="233"/>
        <end position="242"/>
    </location>
</feature>
<organism evidence="3 4">
    <name type="scientific">Lolium multiflorum</name>
    <name type="common">Italian ryegrass</name>
    <name type="synonym">Lolium perenne subsp. multiflorum</name>
    <dbReference type="NCBI Taxonomy" id="4521"/>
    <lineage>
        <taxon>Eukaryota</taxon>
        <taxon>Viridiplantae</taxon>
        <taxon>Streptophyta</taxon>
        <taxon>Embryophyta</taxon>
        <taxon>Tracheophyta</taxon>
        <taxon>Spermatophyta</taxon>
        <taxon>Magnoliopsida</taxon>
        <taxon>Liliopsida</taxon>
        <taxon>Poales</taxon>
        <taxon>Poaceae</taxon>
        <taxon>BOP clade</taxon>
        <taxon>Pooideae</taxon>
        <taxon>Poodae</taxon>
        <taxon>Poeae</taxon>
        <taxon>Poeae Chloroplast Group 2 (Poeae type)</taxon>
        <taxon>Loliodinae</taxon>
        <taxon>Loliinae</taxon>
        <taxon>Lolium</taxon>
    </lineage>
</organism>
<feature type="compositionally biased region" description="Acidic residues" evidence="2">
    <location>
        <begin position="136"/>
        <end position="148"/>
    </location>
</feature>
<comment type="caution">
    <text evidence="3">The sequence shown here is derived from an EMBL/GenBank/DDBJ whole genome shotgun (WGS) entry which is preliminary data.</text>
</comment>
<keyword evidence="1" id="KW-0175">Coiled coil</keyword>
<sequence>MGKKKGASASDATKISRDWSASAISNRDVNKLRALGFISSSEDDIRLPGKDDRSRVSSADLSAEDLQDEVRRLTCLSAKDNIVLTSARPPYDSQHLPTEVPAVAQCYPPTPESGVEPEDDDDDSEETEDPQHALEDSDVQEDEATEDDAFLRSRRRKQIHEEFITTAESSPSGQDNDAAGAAPPPPAKKGPTSFFAVEDDLDPSDDDDEVPLAKRPKLSFGRKASVQEPKPSPAKSTPPSRTTVEKIPVSRVIPSGDAPASSAARDHPIYATVDAVVDFAEQFTRLESENAQLRKTVKSSADQVLEANRLAASANNENILLKDELKKLKQQLKDEQDARREAAAAIDKKEGVLRESITNLLKAADTTVTRARMLREDSTADALSLATESNVQVLGLLQKAKGALSRLYSMIFPKAKPVKTLGELADAFLVDPSEPVEVLKRRNRLFGAVLTFQLLMGHGTGSELEDLSKALPVDDDNHLVDLEPFKRSAVTCANQLLKLVDEAQTKPTTDVAPESSSAL</sequence>
<feature type="compositionally biased region" description="Acidic residues" evidence="2">
    <location>
        <begin position="115"/>
        <end position="128"/>
    </location>
</feature>
<evidence type="ECO:0000313" key="4">
    <source>
        <dbReference type="Proteomes" id="UP001231189"/>
    </source>
</evidence>
<keyword evidence="4" id="KW-1185">Reference proteome</keyword>
<feature type="compositionally biased region" description="Basic and acidic residues" evidence="2">
    <location>
        <begin position="43"/>
        <end position="55"/>
    </location>
</feature>
<gene>
    <name evidence="3" type="ORF">QYE76_063369</name>
</gene>
<dbReference type="Proteomes" id="UP001231189">
    <property type="component" value="Unassembled WGS sequence"/>
</dbReference>
<feature type="region of interest" description="Disordered" evidence="2">
    <location>
        <begin position="83"/>
        <end position="264"/>
    </location>
</feature>
<evidence type="ECO:0000256" key="1">
    <source>
        <dbReference type="SAM" id="Coils"/>
    </source>
</evidence>
<feature type="compositionally biased region" description="Polar residues" evidence="2">
    <location>
        <begin position="166"/>
        <end position="175"/>
    </location>
</feature>
<name>A0AAD8S5E0_LOLMU</name>
<proteinExistence type="predicted"/>
<protein>
    <submittedName>
        <fullName evidence="3">Uncharacterized protein</fullName>
    </submittedName>
</protein>
<evidence type="ECO:0000313" key="3">
    <source>
        <dbReference type="EMBL" id="KAK1645564.1"/>
    </source>
</evidence>
<feature type="region of interest" description="Disordered" evidence="2">
    <location>
        <begin position="1"/>
        <end position="20"/>
    </location>
</feature>
<dbReference type="EMBL" id="JAUUTY010000004">
    <property type="protein sequence ID" value="KAK1645564.1"/>
    <property type="molecule type" value="Genomic_DNA"/>
</dbReference>
<dbReference type="AlphaFoldDB" id="A0AAD8S5E0"/>
<feature type="region of interest" description="Disordered" evidence="2">
    <location>
        <begin position="40"/>
        <end position="69"/>
    </location>
</feature>
<accession>A0AAD8S5E0</accession>
<feature type="coiled-coil region" evidence="1">
    <location>
        <begin position="311"/>
        <end position="345"/>
    </location>
</feature>